<dbReference type="AlphaFoldDB" id="A0A9P7Z4B8"/>
<evidence type="ECO:0000313" key="2">
    <source>
        <dbReference type="Proteomes" id="UP000887226"/>
    </source>
</evidence>
<comment type="caution">
    <text evidence="1">The sequence shown here is derived from an EMBL/GenBank/DDBJ whole genome shotgun (WGS) entry which is preliminary data.</text>
</comment>
<reference evidence="1" key="1">
    <citation type="journal article" date="2021" name="IMA Fungus">
        <title>Genomic characterization of three marine fungi, including Emericellopsis atlantica sp. nov. with signatures of a generalist lifestyle and marine biomass degradation.</title>
        <authorList>
            <person name="Hagestad O.C."/>
            <person name="Hou L."/>
            <person name="Andersen J.H."/>
            <person name="Hansen E.H."/>
            <person name="Altermark B."/>
            <person name="Li C."/>
            <person name="Kuhnert E."/>
            <person name="Cox R.J."/>
            <person name="Crous P.W."/>
            <person name="Spatafora J.W."/>
            <person name="Lail K."/>
            <person name="Amirebrahimi M."/>
            <person name="Lipzen A."/>
            <person name="Pangilinan J."/>
            <person name="Andreopoulos W."/>
            <person name="Hayes R.D."/>
            <person name="Ng V."/>
            <person name="Grigoriev I.V."/>
            <person name="Jackson S.A."/>
            <person name="Sutton T.D.S."/>
            <person name="Dobson A.D.W."/>
            <person name="Rama T."/>
        </authorList>
    </citation>
    <scope>NUCLEOTIDE SEQUENCE</scope>
    <source>
        <strain evidence="1">TRa3180A</strain>
    </source>
</reference>
<sequence length="250" mass="27824">MGSSQSTQRKVPQRALSQVDKEVANIIWGELKKKSGPFISISVTSPITRTTKTFSVPKSVLCKSPYLNKQFEKHRFKMLNKLAVYDISHPTFEVMMMFLLHDKVDNGLIKLLNKTWHEDYTACISMIATMGKYEVGGAAMACHDALKAALTGKYQGLLNKQGDSMRIEDSDVKIVMSACGEGSPITKLLISAILSGTDIDWRRGLEKSLSGYATLVLEILREGKAEVSHTCAFPKEDGKHYRQTNNLYGQ</sequence>
<protein>
    <submittedName>
        <fullName evidence="1">Uncharacterized protein</fullName>
    </submittedName>
</protein>
<dbReference type="InterPro" id="IPR011333">
    <property type="entry name" value="SKP1/BTB/POZ_sf"/>
</dbReference>
<proteinExistence type="predicted"/>
<name>A0A9P7Z4B8_9HELO</name>
<dbReference type="Proteomes" id="UP000887226">
    <property type="component" value="Unassembled WGS sequence"/>
</dbReference>
<gene>
    <name evidence="1" type="ORF">BJ878DRAFT_567000</name>
</gene>
<keyword evidence="2" id="KW-1185">Reference proteome</keyword>
<dbReference type="EMBL" id="MU253866">
    <property type="protein sequence ID" value="KAG9245080.1"/>
    <property type="molecule type" value="Genomic_DNA"/>
</dbReference>
<dbReference type="Gene3D" id="3.30.710.10">
    <property type="entry name" value="Potassium Channel Kv1.1, Chain A"/>
    <property type="match status" value="1"/>
</dbReference>
<organism evidence="1 2">
    <name type="scientific">Calycina marina</name>
    <dbReference type="NCBI Taxonomy" id="1763456"/>
    <lineage>
        <taxon>Eukaryota</taxon>
        <taxon>Fungi</taxon>
        <taxon>Dikarya</taxon>
        <taxon>Ascomycota</taxon>
        <taxon>Pezizomycotina</taxon>
        <taxon>Leotiomycetes</taxon>
        <taxon>Helotiales</taxon>
        <taxon>Pezizellaceae</taxon>
        <taxon>Calycina</taxon>
    </lineage>
</organism>
<evidence type="ECO:0000313" key="1">
    <source>
        <dbReference type="EMBL" id="KAG9245080.1"/>
    </source>
</evidence>
<accession>A0A9P7Z4B8</accession>